<comment type="caution">
    <text evidence="4">The sequence shown here is derived from an EMBL/GenBank/DDBJ whole genome shotgun (WGS) entry which is preliminary data.</text>
</comment>
<gene>
    <name evidence="4" type="ORF">LCGC14_1852460</name>
</gene>
<evidence type="ECO:0008006" key="5">
    <source>
        <dbReference type="Google" id="ProtNLM"/>
    </source>
</evidence>
<name>A0A0F9GA79_9ZZZZ</name>
<reference evidence="4" key="1">
    <citation type="journal article" date="2015" name="Nature">
        <title>Complex archaea that bridge the gap between prokaryotes and eukaryotes.</title>
        <authorList>
            <person name="Spang A."/>
            <person name="Saw J.H."/>
            <person name="Jorgensen S.L."/>
            <person name="Zaremba-Niedzwiedzka K."/>
            <person name="Martijn J."/>
            <person name="Lind A.E."/>
            <person name="van Eijk R."/>
            <person name="Schleper C."/>
            <person name="Guy L."/>
            <person name="Ettema T.J."/>
        </authorList>
    </citation>
    <scope>NUCLEOTIDE SEQUENCE</scope>
</reference>
<dbReference type="GO" id="GO:0006281">
    <property type="term" value="P:DNA repair"/>
    <property type="evidence" value="ECO:0007669"/>
    <property type="project" value="UniProtKB-KW"/>
</dbReference>
<comment type="similarity">
    <text evidence="1">Belongs to the RAD52 family.</text>
</comment>
<evidence type="ECO:0000313" key="4">
    <source>
        <dbReference type="EMBL" id="KKL95653.1"/>
    </source>
</evidence>
<keyword evidence="2" id="KW-0227">DNA damage</keyword>
<dbReference type="InterPro" id="IPR041247">
    <property type="entry name" value="Rad52_fam"/>
</dbReference>
<organism evidence="4">
    <name type="scientific">marine sediment metagenome</name>
    <dbReference type="NCBI Taxonomy" id="412755"/>
    <lineage>
        <taxon>unclassified sequences</taxon>
        <taxon>metagenomes</taxon>
        <taxon>ecological metagenomes</taxon>
    </lineage>
</organism>
<dbReference type="EMBL" id="LAZR01018623">
    <property type="protein sequence ID" value="KKL95653.1"/>
    <property type="molecule type" value="Genomic_DNA"/>
</dbReference>
<sequence length="241" mass="27807">MFDELKAPFAQEDLEWRVQRAGMHKDNGEWAIVLTYITNRAIMDRLDAVVEPQNWQNLFTEGPDGGVMCGIGLRCITKRDGRSDWRWKWDGAPNTDIESVKGGLSDAMKRAAVHWGIGRYLYKLPATWAKITKNGKYTARGQDKYSEVKYNFKWDPPDLPDWALPQDDRLVDTDYIKETQDKIARLIDDSKDILSEESIQTYRLDYGAIQSNEDARNALGAVEDDLIKLRRGERKAEKEIY</sequence>
<accession>A0A0F9GA79</accession>
<protein>
    <recommendedName>
        <fullName evidence="5">Rad52/22 double-strand break repair protein</fullName>
    </recommendedName>
</protein>
<evidence type="ECO:0000256" key="1">
    <source>
        <dbReference type="ARBA" id="ARBA00006638"/>
    </source>
</evidence>
<dbReference type="Pfam" id="PF04098">
    <property type="entry name" value="Rad52_Rad22"/>
    <property type="match status" value="1"/>
</dbReference>
<keyword evidence="3" id="KW-0234">DNA repair</keyword>
<evidence type="ECO:0000256" key="2">
    <source>
        <dbReference type="ARBA" id="ARBA00022763"/>
    </source>
</evidence>
<evidence type="ECO:0000256" key="3">
    <source>
        <dbReference type="ARBA" id="ARBA00023204"/>
    </source>
</evidence>
<proteinExistence type="inferred from homology"/>
<dbReference type="AlphaFoldDB" id="A0A0F9GA79"/>